<comment type="cofactor">
    <cofactor evidence="1">
        <name>Mg(2+)</name>
        <dbReference type="ChEBI" id="CHEBI:18420"/>
    </cofactor>
</comment>
<dbReference type="Proteomes" id="UP000824596">
    <property type="component" value="Unassembled WGS sequence"/>
</dbReference>
<dbReference type="InterPro" id="IPR010285">
    <property type="entry name" value="DNA_helicase_pif1-like_DEAD"/>
</dbReference>
<evidence type="ECO:0000259" key="5">
    <source>
        <dbReference type="Pfam" id="PF20209"/>
    </source>
</evidence>
<feature type="region of interest" description="Disordered" evidence="2">
    <location>
        <begin position="1"/>
        <end position="231"/>
    </location>
</feature>
<keyword evidence="7" id="KW-1185">Reference proteome</keyword>
<gene>
    <name evidence="6" type="ORF">HRG_10185</name>
</gene>
<keyword evidence="1" id="KW-0233">DNA recombination</keyword>
<reference evidence="6" key="1">
    <citation type="submission" date="2021-09" db="EMBL/GenBank/DDBJ databases">
        <title>A high-quality genome of the endoparasitic fungus Hirsutella rhossiliensis with a comparison of Hirsutella genomes reveals transposable elements contributing to genome size variation.</title>
        <authorList>
            <person name="Lin R."/>
            <person name="Jiao Y."/>
            <person name="Sun X."/>
            <person name="Ling J."/>
            <person name="Xie B."/>
            <person name="Cheng X."/>
        </authorList>
    </citation>
    <scope>NUCLEOTIDE SEQUENCE</scope>
    <source>
        <strain evidence="6">HR02</strain>
    </source>
</reference>
<dbReference type="InterPro" id="IPR046700">
    <property type="entry name" value="DUF6570"/>
</dbReference>
<dbReference type="EMBL" id="JAIZPD010000015">
    <property type="protein sequence ID" value="KAH0958498.1"/>
    <property type="molecule type" value="Genomic_DNA"/>
</dbReference>
<feature type="domain" description="DNA helicase Pif1-like DEAD-box helicase" evidence="3">
    <location>
        <begin position="1628"/>
        <end position="1776"/>
    </location>
</feature>
<dbReference type="InterPro" id="IPR051055">
    <property type="entry name" value="PIF1_helicase"/>
</dbReference>
<dbReference type="GO" id="GO:0006281">
    <property type="term" value="P:DNA repair"/>
    <property type="evidence" value="ECO:0007669"/>
    <property type="project" value="UniProtKB-KW"/>
</dbReference>
<dbReference type="Pfam" id="PF05970">
    <property type="entry name" value="PIF1"/>
    <property type="match status" value="1"/>
</dbReference>
<evidence type="ECO:0000259" key="3">
    <source>
        <dbReference type="Pfam" id="PF05970"/>
    </source>
</evidence>
<feature type="domain" description="DUF6570" evidence="5">
    <location>
        <begin position="370"/>
        <end position="494"/>
    </location>
</feature>
<dbReference type="Gene3D" id="3.40.50.300">
    <property type="entry name" value="P-loop containing nucleotide triphosphate hydrolases"/>
    <property type="match status" value="1"/>
</dbReference>
<feature type="region of interest" description="Disordered" evidence="2">
    <location>
        <begin position="1133"/>
        <end position="1158"/>
    </location>
</feature>
<evidence type="ECO:0000256" key="2">
    <source>
        <dbReference type="SAM" id="MobiDB-lite"/>
    </source>
</evidence>
<dbReference type="GeneID" id="68359314"/>
<dbReference type="GO" id="GO:0005524">
    <property type="term" value="F:ATP binding"/>
    <property type="evidence" value="ECO:0007669"/>
    <property type="project" value="UniProtKB-KW"/>
</dbReference>
<dbReference type="RefSeq" id="XP_044716011.1">
    <property type="nucleotide sequence ID" value="XM_044868656.1"/>
</dbReference>
<evidence type="ECO:0000259" key="4">
    <source>
        <dbReference type="Pfam" id="PF14214"/>
    </source>
</evidence>
<feature type="domain" description="Helitron helicase-like" evidence="4">
    <location>
        <begin position="720"/>
        <end position="937"/>
    </location>
</feature>
<dbReference type="InterPro" id="IPR027417">
    <property type="entry name" value="P-loop_NTPase"/>
</dbReference>
<keyword evidence="1" id="KW-0067">ATP-binding</keyword>
<keyword evidence="1 6" id="KW-0347">Helicase</keyword>
<keyword evidence="1" id="KW-0547">Nucleotide-binding</keyword>
<dbReference type="GO" id="GO:0006310">
    <property type="term" value="P:DNA recombination"/>
    <property type="evidence" value="ECO:0007669"/>
    <property type="project" value="UniProtKB-KW"/>
</dbReference>
<feature type="region of interest" description="Disordered" evidence="2">
    <location>
        <begin position="620"/>
        <end position="643"/>
    </location>
</feature>
<dbReference type="PANTHER" id="PTHR47642">
    <property type="entry name" value="ATP-DEPENDENT DNA HELICASE"/>
    <property type="match status" value="1"/>
</dbReference>
<comment type="catalytic activity">
    <reaction evidence="1">
        <text>ATP + H2O = ADP + phosphate + H(+)</text>
        <dbReference type="Rhea" id="RHEA:13065"/>
        <dbReference type="ChEBI" id="CHEBI:15377"/>
        <dbReference type="ChEBI" id="CHEBI:15378"/>
        <dbReference type="ChEBI" id="CHEBI:30616"/>
        <dbReference type="ChEBI" id="CHEBI:43474"/>
        <dbReference type="ChEBI" id="CHEBI:456216"/>
        <dbReference type="EC" id="5.6.2.3"/>
    </reaction>
</comment>
<proteinExistence type="inferred from homology"/>
<dbReference type="GO" id="GO:0016787">
    <property type="term" value="F:hydrolase activity"/>
    <property type="evidence" value="ECO:0007669"/>
    <property type="project" value="UniProtKB-KW"/>
</dbReference>
<dbReference type="GO" id="GO:0043139">
    <property type="term" value="F:5'-3' DNA helicase activity"/>
    <property type="evidence" value="ECO:0007669"/>
    <property type="project" value="UniProtKB-EC"/>
</dbReference>
<dbReference type="PANTHER" id="PTHR47642:SF5">
    <property type="entry name" value="ATP-DEPENDENT DNA HELICASE"/>
    <property type="match status" value="1"/>
</dbReference>
<feature type="region of interest" description="Disordered" evidence="2">
    <location>
        <begin position="515"/>
        <end position="536"/>
    </location>
</feature>
<comment type="similarity">
    <text evidence="1">Belongs to the helicase family.</text>
</comment>
<feature type="compositionally biased region" description="Low complexity" evidence="2">
    <location>
        <begin position="189"/>
        <end position="201"/>
    </location>
</feature>
<evidence type="ECO:0000256" key="1">
    <source>
        <dbReference type="RuleBase" id="RU363044"/>
    </source>
</evidence>
<evidence type="ECO:0000313" key="6">
    <source>
        <dbReference type="EMBL" id="KAH0958498.1"/>
    </source>
</evidence>
<accession>A0A9P8MLK8</accession>
<feature type="region of interest" description="Disordered" evidence="2">
    <location>
        <begin position="554"/>
        <end position="577"/>
    </location>
</feature>
<dbReference type="GO" id="GO:0000723">
    <property type="term" value="P:telomere maintenance"/>
    <property type="evidence" value="ECO:0007669"/>
    <property type="project" value="InterPro"/>
</dbReference>
<keyword evidence="1" id="KW-0227">DNA damage</keyword>
<keyword evidence="1" id="KW-0234">DNA repair</keyword>
<keyword evidence="1" id="KW-0378">Hydrolase</keyword>
<organism evidence="6 7">
    <name type="scientific">Hirsutella rhossiliensis</name>
    <dbReference type="NCBI Taxonomy" id="111463"/>
    <lineage>
        <taxon>Eukaryota</taxon>
        <taxon>Fungi</taxon>
        <taxon>Dikarya</taxon>
        <taxon>Ascomycota</taxon>
        <taxon>Pezizomycotina</taxon>
        <taxon>Sordariomycetes</taxon>
        <taxon>Hypocreomycetidae</taxon>
        <taxon>Hypocreales</taxon>
        <taxon>Ophiocordycipitaceae</taxon>
        <taxon>Hirsutella</taxon>
    </lineage>
</organism>
<dbReference type="SUPFAM" id="SSF52540">
    <property type="entry name" value="P-loop containing nucleoside triphosphate hydrolases"/>
    <property type="match status" value="2"/>
</dbReference>
<comment type="caution">
    <text evidence="6">The sequence shown here is derived from an EMBL/GenBank/DDBJ whole genome shotgun (WGS) entry which is preliminary data.</text>
</comment>
<dbReference type="OrthoDB" id="5210233at2759"/>
<dbReference type="Pfam" id="PF14214">
    <property type="entry name" value="Helitron_like_N"/>
    <property type="match status" value="1"/>
</dbReference>
<sequence length="2139" mass="231003">MEDQRRPSRAAGYPASADTECGGAVAAARQAERRLGLRENPTCTERNSASADGGDRRASAAGDVEFGRPAGHSASADMEGRRALAAVKRPRLRPQLPPQPGRLFQHWPEAGASKISGPRRQRGPPGLPLATRSSDVPRDIRPQPTWRAAGPSPPSNGIGLASAFTGSRGAPQDIRPQPTWRAAGPSPPSSGTSPAVVSAGSQHSPRAIQSRPASRVEAPATTPAAAGPLDAETKELQAEDLASALRHLDEEFEAGERLANEQTWCAPVPRERQVRTVRRFYRAFHDAGTLPIMTCTLCYRKRDKGELREMAWEGWSRSDAAGGGRSPIGCRSCFPEGRPVPVCAECARCAGREGASPAMHLHGRLGCEHAYPDELKDLTPLEEKLISLNSCYGFVTKYSIPGGHRQSVRYPRHVKGHITVFPNDVQGLAAKVLPHPLVRVMDEIHVSWQGAERPGPRDLSGLLSVRRSAVERALAWLKENNPLYGEVEIDAAEMASWGRRRTVPPVVCERLERNEPSARERTRTAQVVPPSERAMDDGGAAEIEEIIAMLRQGRDPAEGGRDVGLTCEDDDRDAARPEEDGDVINEVTSSGMFPLDGAPEVADAEKILFARGAVGPEGARAGPRTWVGTAAGGTAADSNGGDGEPYIEVRRGDDFADSADASFFAKAFPTLFPFGVGGPRLADEGAAVENAAPSVGNRGAEAERVAEALISTRNMTLQAWADVVLRRHGGRFATHPIFAFLVFNMGVRSRNRQASMLGVTRKNFARVEGLLKSLTAARVEAARVELEATGKTSDDGVKELLRSLSVFGYRQPMSRESRLNMRKKILSLIVRHGVPAIWFTLNPNDITNPVKLRLAAHRARDPDEAEAFLRDLGTAYKRTRLAISDPMSSAVFFHREMTLFFEHYVNVGEESVFGHVGAYYGAVETNERGALHIHGLLWLKGNAGLGEALAGPDTDEQAAYRERIVRYVDSVFSEELDAEGYCAVQAGRSATADISSRLDDVARFTDTFDEEANFCAGATQIHTHSATCVKYSLGVGARKGDLCRFKAPWRLVERTALTADGALEIRRTHSMVNRWNRAMAVGLRHNHDISFIATQRKTMALIYYITNYATKVEDPVWKRVAAAAEFLPALEPTGEGNGSGADRDAGRGGGAEGVSTVADPIGRNKTRTFLLKAANRVFTERPLSQVEVIAHLLGYPAEFSSGSAWAYVNVNQLYWAVFRRWRHLRRASGAEATGDAPDETVVVEEAGPRIPRRGLPAQGELLRGLCLYDYASLVRLKRNGSGADGGTGWGEVPFAESWASGKGWVQALRRPGSGATVCLDGYLSKEFSEEDDESCHRRAAVQHLALFVPWESFLGEEAGDINDIWARARGSLAPRVARLADNVQLLRRSAEDAKRDAKQWAATSEEGETAAAQAEGGEGAYRAGGAGDAARLIDVVRNAASAGQVTAQSTELLAMTQQLCRFQQSALGSAAELAATVVADERAGRRVNLPGSALSGAALPRQEEVRGIKSQQRSAARERERAIQGIQGGGAAAGMGADRGAALRGVMGGFGEDDMDVTAADGDVDAGTAAGMHVRLGPSSSFVAAGRELAGQLTLNEKQSVALLIVCRQLDRIRLGDGAGGDGGGQLCLFIGGEGGTGKSRVIEALVELLARRDLSSRLLVTATSGTAAARINGITLHSACGLAIGQSGQAGRATREVDGVRLPGQGERFVDGRSRMDWQEKEVLVIDEVSMLGARTLHAANEQLCRLRGSARDFGGIPVVIFCGDFHQFRPVQERSILLPSAAVAWDEDGAFAAEQRRQHDKAHALWRRFTTVVMLDEQMRAAGDPELRRLLGRIRRGEQDRSDLELLNSRCYRPGRRIPWETGLTVVTPLNRNRWNLNLEAALAFRAQRRTAARVFLSEHRWKEGVPTEEEAALMLGYGDDSATPVPAVFVFVPGMPVVVNQNTHQGLKLVNGAGYTAVEVIPDRAFPGHRVSAELTIHFGPPAGIVLASETTMDFHFVGMPAGTILLTPISVKIDAQRKRPWQRSDVSRRGLPCAAAFACTDYKVQGGTLERVALELRGARTTTVEGRAVPSPCDPYSLYVQLSRCPTLDGIMLVSEVRERDLVGNRVPGEMTAAQARLEELSGRTAREAAGWLRG</sequence>
<name>A0A9P8MLK8_9HYPO</name>
<dbReference type="EC" id="5.6.2.3" evidence="1"/>
<protein>
    <recommendedName>
        <fullName evidence="1">ATP-dependent DNA helicase</fullName>
        <ecNumber evidence="1">5.6.2.3</ecNumber>
    </recommendedName>
</protein>
<evidence type="ECO:0000313" key="7">
    <source>
        <dbReference type="Proteomes" id="UP000824596"/>
    </source>
</evidence>
<dbReference type="InterPro" id="IPR025476">
    <property type="entry name" value="Helitron_helicase-like"/>
</dbReference>
<feature type="compositionally biased region" description="Low complexity" evidence="2">
    <location>
        <begin position="628"/>
        <end position="639"/>
    </location>
</feature>
<dbReference type="Pfam" id="PF20209">
    <property type="entry name" value="DUF6570"/>
    <property type="match status" value="1"/>
</dbReference>